<gene>
    <name evidence="1" type="ORF">JKX24_16435</name>
</gene>
<sequence length="109" mass="11817">MKERPVIFNGEMVRALLAELEAKDKRIAELESGNALMTNKRDLWYGKVRDLEGKLATPVRLPPLMDGELFGKNSGTANAHNNAITACSIAIRGAGFKSEATALKCVGDE</sequence>
<dbReference type="AlphaFoldDB" id="A0A7U0N3F4"/>
<dbReference type="RefSeq" id="WP_207979637.1">
    <property type="nucleotide sequence ID" value="NZ_CP068391.1"/>
</dbReference>
<proteinExistence type="predicted"/>
<dbReference type="EMBL" id="CP068391">
    <property type="protein sequence ID" value="QQX51791.1"/>
    <property type="molecule type" value="Genomic_DNA"/>
</dbReference>
<evidence type="ECO:0000313" key="2">
    <source>
        <dbReference type="Proteomes" id="UP000596176"/>
    </source>
</evidence>
<organism evidence="1 2">
    <name type="scientific">Serratia proteamaculans</name>
    <dbReference type="NCBI Taxonomy" id="28151"/>
    <lineage>
        <taxon>Bacteria</taxon>
        <taxon>Pseudomonadati</taxon>
        <taxon>Pseudomonadota</taxon>
        <taxon>Gammaproteobacteria</taxon>
        <taxon>Enterobacterales</taxon>
        <taxon>Yersiniaceae</taxon>
        <taxon>Serratia</taxon>
    </lineage>
</organism>
<protein>
    <submittedName>
        <fullName evidence="1">Uncharacterized protein</fullName>
    </submittedName>
</protein>
<name>A0A7U0N3F4_SERPR</name>
<reference evidence="1 2" key="1">
    <citation type="submission" date="2021-01" db="EMBL/GenBank/DDBJ databases">
        <title>Chromosome sequence of Serratia proteamaculans strain 94 rif-r, isolated from spoiled beef.</title>
        <authorList>
            <person name="Zaytseva Y.V."/>
            <person name="Iablokov S.N."/>
            <person name="Klyukina A."/>
        </authorList>
    </citation>
    <scope>NUCLEOTIDE SEQUENCE [LARGE SCALE GENOMIC DNA]</scope>
    <source>
        <strain evidence="1 2">94 rif-r</strain>
    </source>
</reference>
<accession>A0A7U0N3F4</accession>
<dbReference type="Proteomes" id="UP000596176">
    <property type="component" value="Chromosome"/>
</dbReference>
<evidence type="ECO:0000313" key="1">
    <source>
        <dbReference type="EMBL" id="QQX51791.1"/>
    </source>
</evidence>